<organism evidence="2 3">
    <name type="scientific">Pleurodeles waltl</name>
    <name type="common">Iberian ribbed newt</name>
    <dbReference type="NCBI Taxonomy" id="8319"/>
    <lineage>
        <taxon>Eukaryota</taxon>
        <taxon>Metazoa</taxon>
        <taxon>Chordata</taxon>
        <taxon>Craniata</taxon>
        <taxon>Vertebrata</taxon>
        <taxon>Euteleostomi</taxon>
        <taxon>Amphibia</taxon>
        <taxon>Batrachia</taxon>
        <taxon>Caudata</taxon>
        <taxon>Salamandroidea</taxon>
        <taxon>Salamandridae</taxon>
        <taxon>Pleurodelinae</taxon>
        <taxon>Pleurodeles</taxon>
    </lineage>
</organism>
<evidence type="ECO:0000313" key="2">
    <source>
        <dbReference type="EMBL" id="KAJ1200633.1"/>
    </source>
</evidence>
<protein>
    <submittedName>
        <fullName evidence="2">Uncharacterized protein</fullName>
    </submittedName>
</protein>
<dbReference type="AlphaFoldDB" id="A0AAV7VK23"/>
<gene>
    <name evidence="2" type="ORF">NDU88_004454</name>
</gene>
<evidence type="ECO:0000256" key="1">
    <source>
        <dbReference type="SAM" id="MobiDB-lite"/>
    </source>
</evidence>
<evidence type="ECO:0000313" key="3">
    <source>
        <dbReference type="Proteomes" id="UP001066276"/>
    </source>
</evidence>
<keyword evidence="3" id="KW-1185">Reference proteome</keyword>
<dbReference type="Proteomes" id="UP001066276">
    <property type="component" value="Chromosome 2_1"/>
</dbReference>
<dbReference type="EMBL" id="JANPWB010000003">
    <property type="protein sequence ID" value="KAJ1200633.1"/>
    <property type="molecule type" value="Genomic_DNA"/>
</dbReference>
<feature type="region of interest" description="Disordered" evidence="1">
    <location>
        <begin position="1"/>
        <end position="124"/>
    </location>
</feature>
<feature type="compositionally biased region" description="Low complexity" evidence="1">
    <location>
        <begin position="1"/>
        <end position="15"/>
    </location>
</feature>
<proteinExistence type="predicted"/>
<accession>A0AAV7VK23</accession>
<sequence length="145" mass="15417">MHPAAGAGRAGAAARPISQLRRDHFLPEGKLTHPDPRQGAEGGLSEPQLPPAAEDSARLPSVAEQPVDLPEKQRGVSWATGREDPTDRIKSAGQEEQPVEPVSGGSRPGGERNVEGPVDGLVDSLGRSAGAQLRINQEQKRCRLW</sequence>
<reference evidence="2" key="1">
    <citation type="journal article" date="2022" name="bioRxiv">
        <title>Sequencing and chromosome-scale assembly of the giantPleurodeles waltlgenome.</title>
        <authorList>
            <person name="Brown T."/>
            <person name="Elewa A."/>
            <person name="Iarovenko S."/>
            <person name="Subramanian E."/>
            <person name="Araus A.J."/>
            <person name="Petzold A."/>
            <person name="Susuki M."/>
            <person name="Suzuki K.-i.T."/>
            <person name="Hayashi T."/>
            <person name="Toyoda A."/>
            <person name="Oliveira C."/>
            <person name="Osipova E."/>
            <person name="Leigh N.D."/>
            <person name="Simon A."/>
            <person name="Yun M.H."/>
        </authorList>
    </citation>
    <scope>NUCLEOTIDE SEQUENCE</scope>
    <source>
        <strain evidence="2">20211129_DDA</strain>
        <tissue evidence="2">Liver</tissue>
    </source>
</reference>
<comment type="caution">
    <text evidence="2">The sequence shown here is derived from an EMBL/GenBank/DDBJ whole genome shotgun (WGS) entry which is preliminary data.</text>
</comment>
<feature type="compositionally biased region" description="Basic and acidic residues" evidence="1">
    <location>
        <begin position="81"/>
        <end position="90"/>
    </location>
</feature>
<feature type="compositionally biased region" description="Basic and acidic residues" evidence="1">
    <location>
        <begin position="20"/>
        <end position="38"/>
    </location>
</feature>
<name>A0AAV7VK23_PLEWA</name>